<reference evidence="2" key="1">
    <citation type="submission" date="2015-01" db="EMBL/GenBank/DDBJ databases">
        <title>The complete plastid genome of Bangia fuscopurpurea (Dillwyn) Lyngbye revealed ancestral gene repertoire and highly conserved synteny among genera of Bangiales (Rhodophyta).</title>
        <authorList>
            <person name="Cao M."/>
            <person name="Bi G."/>
            <person name="Mao Y."/>
            <person name="Kong F."/>
        </authorList>
    </citation>
    <scope>NUCLEOTIDE SEQUENCE</scope>
</reference>
<sequence>MFYYENPGANLNRLQLLTNEQKRYLREINQVNKSNCDLVLDYFNYFIITINNCDKFINVEHICYSDYGQSYSVFFKGKTAKYICKNIFHANQLNISISAEHASYLGRELIKSEFAILLGQKYIQD</sequence>
<evidence type="ECO:0000313" key="2">
    <source>
        <dbReference type="EMBL" id="AKE98819.1"/>
    </source>
</evidence>
<feature type="domain" description="DUF4346" evidence="1">
    <location>
        <begin position="45"/>
        <end position="125"/>
    </location>
</feature>
<dbReference type="InterPro" id="IPR025595">
    <property type="entry name" value="PterinBD-DUF4346"/>
</dbReference>
<protein>
    <recommendedName>
        <fullName evidence="1">DUF4346 domain-containing protein</fullName>
    </recommendedName>
</protein>
<dbReference type="AlphaFoldDB" id="A0A0F6YES2"/>
<organism evidence="2">
    <name type="scientific">Bangia fuscopurpurea</name>
    <name type="common">Red alga</name>
    <name type="synonym">Conferva fuscopurpurea</name>
    <dbReference type="NCBI Taxonomy" id="101920"/>
    <lineage>
        <taxon>Eukaryota</taxon>
        <taxon>Rhodophyta</taxon>
        <taxon>Bangiophyceae</taxon>
        <taxon>Bangiales</taxon>
        <taxon>Bangiaceae</taxon>
        <taxon>Bangia</taxon>
    </lineage>
</organism>
<dbReference type="Pfam" id="PF14251">
    <property type="entry name" value="PterinBD-DUF4346"/>
    <property type="match status" value="1"/>
</dbReference>
<keyword evidence="2" id="KW-0934">Plastid</keyword>
<accession>A0A0F6YES2</accession>
<evidence type="ECO:0000259" key="1">
    <source>
        <dbReference type="Pfam" id="PF14251"/>
    </source>
</evidence>
<name>A0A0F6YES2_BANFU</name>
<dbReference type="EMBL" id="KP714733">
    <property type="protein sequence ID" value="AKE98819.1"/>
    <property type="molecule type" value="Genomic_DNA"/>
</dbReference>
<geneLocation type="plastid" evidence="2"/>
<proteinExistence type="predicted"/>
<gene>
    <name evidence="2" type="primary">orf121</name>
    <name evidence="2" type="ORF">BafuCp030</name>
</gene>